<dbReference type="Pfam" id="PF00072">
    <property type="entry name" value="Response_reg"/>
    <property type="match status" value="1"/>
</dbReference>
<dbReference type="Pfam" id="PF13181">
    <property type="entry name" value="TPR_8"/>
    <property type="match status" value="1"/>
</dbReference>
<dbReference type="PROSITE" id="PS50293">
    <property type="entry name" value="TPR_REGION"/>
    <property type="match status" value="1"/>
</dbReference>
<comment type="caution">
    <text evidence="4">The sequence shown here is derived from an EMBL/GenBank/DDBJ whole genome shotgun (WGS) entry which is preliminary data.</text>
</comment>
<keyword evidence="5" id="KW-1185">Reference proteome</keyword>
<dbReference type="SMART" id="SM00448">
    <property type="entry name" value="REC"/>
    <property type="match status" value="1"/>
</dbReference>
<feature type="repeat" description="TPR" evidence="2">
    <location>
        <begin position="237"/>
        <end position="270"/>
    </location>
</feature>
<dbReference type="RefSeq" id="WP_110464745.1">
    <property type="nucleotide sequence ID" value="NZ_JAMOFZ010000003.1"/>
</dbReference>
<dbReference type="SMART" id="SM00028">
    <property type="entry name" value="TPR"/>
    <property type="match status" value="2"/>
</dbReference>
<comment type="caution">
    <text evidence="1">Lacks conserved residue(s) required for the propagation of feature annotation.</text>
</comment>
<sequence length="554" mass="60202">MTAPVLQKISTCRALVVDGNPTSRSILVAQLREYGVGKVMQCTRVLEARSRLEHAQFDFVLCEQNFADASYSGQDLLDDLRRAQLLPFSTVFFMVTSEASYAIVSEAAESALDGYLLKPFTASALFDRLQIARLRKAHLKSIFSAIEAQRFDEAAQLCLERFEKRAPYWLYAARIGTELLLRLNRLDEARILCEAVIAAKALPWAKLGVARVHIEAGHTAKAMSTLERLVGEDSGFADAYDVMGSAQVELGKFDEALETYRMAAELTPGSVVRLQKHGMMAYYMGDRATAARVLARAAMLGADSKMFDAQSLVLLAFASFQNGDRKTLDRCTADFQRLLERAPEDARLLRFTDVVATLRMIQLRQFATAVASVRSFAGTILDASFDFEAACNLGGLLSVLAATSIELGDSETWIQTLGLRYASSRGLGELLARACVAHAPHVEMLRTSHARINKMAETSVALSLAGDPGGAVLGLLADGEATLNAKLVDVAQQMLTRHGARIEGAAGLHVRIARLRDACGSQPRRAALTQDKHRQPGGLNLRVAPPAEALANAG</sequence>
<dbReference type="AlphaFoldDB" id="A0A318SNY5"/>
<dbReference type="InterPro" id="IPR019734">
    <property type="entry name" value="TPR_rpt"/>
</dbReference>
<dbReference type="Gene3D" id="3.40.50.2300">
    <property type="match status" value="1"/>
</dbReference>
<protein>
    <submittedName>
        <fullName evidence="4">Flp pilus assembly protein TadD</fullName>
    </submittedName>
</protein>
<evidence type="ECO:0000313" key="4">
    <source>
        <dbReference type="EMBL" id="PYE79054.1"/>
    </source>
</evidence>
<evidence type="ECO:0000256" key="1">
    <source>
        <dbReference type="PROSITE-ProRule" id="PRU00169"/>
    </source>
</evidence>
<dbReference type="InterPro" id="IPR001789">
    <property type="entry name" value="Sig_transdc_resp-reg_receiver"/>
</dbReference>
<evidence type="ECO:0000313" key="5">
    <source>
        <dbReference type="Proteomes" id="UP000247540"/>
    </source>
</evidence>
<evidence type="ECO:0000256" key="2">
    <source>
        <dbReference type="PROSITE-ProRule" id="PRU00339"/>
    </source>
</evidence>
<dbReference type="SUPFAM" id="SSF48452">
    <property type="entry name" value="TPR-like"/>
    <property type="match status" value="1"/>
</dbReference>
<organism evidence="4 5">
    <name type="scientific">Xylophilus ampelinus</name>
    <dbReference type="NCBI Taxonomy" id="54067"/>
    <lineage>
        <taxon>Bacteria</taxon>
        <taxon>Pseudomonadati</taxon>
        <taxon>Pseudomonadota</taxon>
        <taxon>Betaproteobacteria</taxon>
        <taxon>Burkholderiales</taxon>
        <taxon>Xylophilus</taxon>
    </lineage>
</organism>
<proteinExistence type="predicted"/>
<dbReference type="EMBL" id="QJTC01000003">
    <property type="protein sequence ID" value="PYE79054.1"/>
    <property type="molecule type" value="Genomic_DNA"/>
</dbReference>
<dbReference type="Gene3D" id="1.25.40.10">
    <property type="entry name" value="Tetratricopeptide repeat domain"/>
    <property type="match status" value="1"/>
</dbReference>
<feature type="domain" description="Response regulatory" evidence="3">
    <location>
        <begin position="13"/>
        <end position="133"/>
    </location>
</feature>
<dbReference type="Proteomes" id="UP000247540">
    <property type="component" value="Unassembled WGS sequence"/>
</dbReference>
<dbReference type="SUPFAM" id="SSF52172">
    <property type="entry name" value="CheY-like"/>
    <property type="match status" value="1"/>
</dbReference>
<dbReference type="CDD" id="cd17589">
    <property type="entry name" value="REC_TPR"/>
    <property type="match status" value="1"/>
</dbReference>
<dbReference type="InterPro" id="IPR011990">
    <property type="entry name" value="TPR-like_helical_dom_sf"/>
</dbReference>
<dbReference type="PROSITE" id="PS50110">
    <property type="entry name" value="RESPONSE_REGULATORY"/>
    <property type="match status" value="1"/>
</dbReference>
<evidence type="ECO:0000259" key="3">
    <source>
        <dbReference type="PROSITE" id="PS50110"/>
    </source>
</evidence>
<keyword evidence="2" id="KW-0802">TPR repeat</keyword>
<dbReference type="PROSITE" id="PS50005">
    <property type="entry name" value="TPR"/>
    <property type="match status" value="1"/>
</dbReference>
<dbReference type="InterPro" id="IPR011006">
    <property type="entry name" value="CheY-like_superfamily"/>
</dbReference>
<dbReference type="OrthoDB" id="7298659at2"/>
<dbReference type="GO" id="GO:0000160">
    <property type="term" value="P:phosphorelay signal transduction system"/>
    <property type="evidence" value="ECO:0007669"/>
    <property type="project" value="InterPro"/>
</dbReference>
<accession>A0A318SNY5</accession>
<name>A0A318SNY5_9BURK</name>
<gene>
    <name evidence="4" type="ORF">DFQ15_10341</name>
</gene>
<reference evidence="4 5" key="1">
    <citation type="submission" date="2018-06" db="EMBL/GenBank/DDBJ databases">
        <title>Genomic Encyclopedia of Type Strains, Phase III (KMG-III): the genomes of soil and plant-associated and newly described type strains.</title>
        <authorList>
            <person name="Whitman W."/>
        </authorList>
    </citation>
    <scope>NUCLEOTIDE SEQUENCE [LARGE SCALE GENOMIC DNA]</scope>
    <source>
        <strain evidence="4 5">CECT 7646</strain>
    </source>
</reference>